<accession>A0A8S1TVS3</accession>
<dbReference type="AlphaFoldDB" id="A0A8S1TVS3"/>
<gene>
    <name evidence="1" type="ORF">POCTA_138.1.T0320325</name>
</gene>
<reference evidence="1" key="1">
    <citation type="submission" date="2021-01" db="EMBL/GenBank/DDBJ databases">
        <authorList>
            <consortium name="Genoscope - CEA"/>
            <person name="William W."/>
        </authorList>
    </citation>
    <scope>NUCLEOTIDE SEQUENCE</scope>
</reference>
<evidence type="ECO:0000313" key="1">
    <source>
        <dbReference type="EMBL" id="CAD8156835.1"/>
    </source>
</evidence>
<comment type="caution">
    <text evidence="1">The sequence shown here is derived from an EMBL/GenBank/DDBJ whole genome shotgun (WGS) entry which is preliminary data.</text>
</comment>
<sequence length="65" mass="7687">MNTNTKQGINGDMNYVLDDKNQIVRGLNRDDIYKEISYKIQDTINNQIYDQYCKQIQDKQGLSRL</sequence>
<proteinExistence type="predicted"/>
<name>A0A8S1TVS3_PAROT</name>
<evidence type="ECO:0000313" key="2">
    <source>
        <dbReference type="Proteomes" id="UP000683925"/>
    </source>
</evidence>
<keyword evidence="2" id="KW-1185">Reference proteome</keyword>
<dbReference type="Proteomes" id="UP000683925">
    <property type="component" value="Unassembled WGS sequence"/>
</dbReference>
<protein>
    <submittedName>
        <fullName evidence="1">Uncharacterized protein</fullName>
    </submittedName>
</protein>
<dbReference type="EMBL" id="CAJJDP010000032">
    <property type="protein sequence ID" value="CAD8156835.1"/>
    <property type="molecule type" value="Genomic_DNA"/>
</dbReference>
<organism evidence="1 2">
    <name type="scientific">Paramecium octaurelia</name>
    <dbReference type="NCBI Taxonomy" id="43137"/>
    <lineage>
        <taxon>Eukaryota</taxon>
        <taxon>Sar</taxon>
        <taxon>Alveolata</taxon>
        <taxon>Ciliophora</taxon>
        <taxon>Intramacronucleata</taxon>
        <taxon>Oligohymenophorea</taxon>
        <taxon>Peniculida</taxon>
        <taxon>Parameciidae</taxon>
        <taxon>Paramecium</taxon>
    </lineage>
</organism>